<protein>
    <submittedName>
        <fullName evidence="2">Uncharacterized protein</fullName>
    </submittedName>
</protein>
<organism evidence="2 3">
    <name type="scientific">Paenibacillus lemnae</name>
    <dbReference type="NCBI Taxonomy" id="1330551"/>
    <lineage>
        <taxon>Bacteria</taxon>
        <taxon>Bacillati</taxon>
        <taxon>Bacillota</taxon>
        <taxon>Bacilli</taxon>
        <taxon>Bacillales</taxon>
        <taxon>Paenibacillaceae</taxon>
        <taxon>Paenibacillus</taxon>
    </lineage>
</organism>
<evidence type="ECO:0000313" key="2">
    <source>
        <dbReference type="EMBL" id="NMO97691.1"/>
    </source>
</evidence>
<name>A0A848MBY3_PAELE</name>
<keyword evidence="3" id="KW-1185">Reference proteome</keyword>
<reference evidence="2 3" key="1">
    <citation type="submission" date="2020-04" db="EMBL/GenBank/DDBJ databases">
        <title>Paenibacillus algicola sp. nov., a novel marine bacterium producing alginate lyase.</title>
        <authorList>
            <person name="Huang H."/>
        </authorList>
    </citation>
    <scope>NUCLEOTIDE SEQUENCE [LARGE SCALE GENOMIC DNA]</scope>
    <source>
        <strain evidence="2 3">L7-75</strain>
    </source>
</reference>
<keyword evidence="1" id="KW-0472">Membrane</keyword>
<gene>
    <name evidence="2" type="ORF">HII30_18160</name>
</gene>
<proteinExistence type="predicted"/>
<dbReference type="RefSeq" id="WP_169506466.1">
    <property type="nucleotide sequence ID" value="NZ_JABBPN010000021.1"/>
</dbReference>
<dbReference type="AlphaFoldDB" id="A0A848MBY3"/>
<keyword evidence="1" id="KW-1133">Transmembrane helix</keyword>
<feature type="transmembrane region" description="Helical" evidence="1">
    <location>
        <begin position="7"/>
        <end position="28"/>
    </location>
</feature>
<evidence type="ECO:0000313" key="3">
    <source>
        <dbReference type="Proteomes" id="UP000565468"/>
    </source>
</evidence>
<evidence type="ECO:0000256" key="1">
    <source>
        <dbReference type="SAM" id="Phobius"/>
    </source>
</evidence>
<keyword evidence="1" id="KW-0812">Transmembrane</keyword>
<dbReference type="EMBL" id="JABBPN010000021">
    <property type="protein sequence ID" value="NMO97691.1"/>
    <property type="molecule type" value="Genomic_DNA"/>
</dbReference>
<dbReference type="Proteomes" id="UP000565468">
    <property type="component" value="Unassembled WGS sequence"/>
</dbReference>
<comment type="caution">
    <text evidence="2">The sequence shown here is derived from an EMBL/GenBank/DDBJ whole genome shotgun (WGS) entry which is preliminary data.</text>
</comment>
<sequence>MTRKTKLILLVSLGLNVVLIAITIWGMMKLNFVKEQVIINQVQEHLVELEGLIAHQSRHQWSDPNLVTTKLGDVLNGILQSIRTGELLGVLSQSEKQILTALYSKFRLYPHDELYKFVDLSEEDKHDYELLRQTLREAEFGLRIAMNDSMDSFMKKAKILEQTILMPSRAR</sequence>
<accession>A0A848MBY3</accession>